<comment type="caution">
    <text evidence="2">The sequence shown here is derived from an EMBL/GenBank/DDBJ whole genome shotgun (WGS) entry which is preliminary data.</text>
</comment>
<reference evidence="2 3" key="1">
    <citation type="submission" date="2017-04" db="EMBL/GenBank/DDBJ databases">
        <title>Draft genome sequence of Tuber borchii Vittad., a whitish edible truffle.</title>
        <authorList>
            <consortium name="DOE Joint Genome Institute"/>
            <person name="Murat C."/>
            <person name="Kuo A."/>
            <person name="Barry K.W."/>
            <person name="Clum A."/>
            <person name="Dockter R.B."/>
            <person name="Fauchery L."/>
            <person name="Iotti M."/>
            <person name="Kohler A."/>
            <person name="Labutti K."/>
            <person name="Lindquist E.A."/>
            <person name="Lipzen A."/>
            <person name="Ohm R.A."/>
            <person name="Wang M."/>
            <person name="Grigoriev I.V."/>
            <person name="Zambonelli A."/>
            <person name="Martin F.M."/>
        </authorList>
    </citation>
    <scope>NUCLEOTIDE SEQUENCE [LARGE SCALE GENOMIC DNA]</scope>
    <source>
        <strain evidence="2 3">Tbo3840</strain>
    </source>
</reference>
<dbReference type="Proteomes" id="UP000244722">
    <property type="component" value="Unassembled WGS sequence"/>
</dbReference>
<feature type="region of interest" description="Disordered" evidence="1">
    <location>
        <begin position="1"/>
        <end position="75"/>
    </location>
</feature>
<dbReference type="AlphaFoldDB" id="A0A2T6ZQ19"/>
<evidence type="ECO:0000313" key="3">
    <source>
        <dbReference type="Proteomes" id="UP000244722"/>
    </source>
</evidence>
<sequence>MMVPFAGSRPGKGSDRLVGRKWLSDQTKRQQKPSPVNIGAVFNGTVTNSSVPITQTTGSQPPQADTIMRTTRSRSPFTMPITRWLPTTNGCLLAVAPSKISSLKLVKRWTPQHLPTLFPNRSCSMCQIL</sequence>
<protein>
    <submittedName>
        <fullName evidence="2">Uncharacterized protein</fullName>
    </submittedName>
</protein>
<evidence type="ECO:0000256" key="1">
    <source>
        <dbReference type="SAM" id="MobiDB-lite"/>
    </source>
</evidence>
<proteinExistence type="predicted"/>
<gene>
    <name evidence="2" type="ORF">B9Z19DRAFT_150357</name>
</gene>
<organism evidence="2 3">
    <name type="scientific">Tuber borchii</name>
    <name type="common">White truffle</name>
    <dbReference type="NCBI Taxonomy" id="42251"/>
    <lineage>
        <taxon>Eukaryota</taxon>
        <taxon>Fungi</taxon>
        <taxon>Dikarya</taxon>
        <taxon>Ascomycota</taxon>
        <taxon>Pezizomycotina</taxon>
        <taxon>Pezizomycetes</taxon>
        <taxon>Pezizales</taxon>
        <taxon>Tuberaceae</taxon>
        <taxon>Tuber</taxon>
    </lineage>
</organism>
<feature type="compositionally biased region" description="Basic and acidic residues" evidence="1">
    <location>
        <begin position="12"/>
        <end position="28"/>
    </location>
</feature>
<keyword evidence="3" id="KW-1185">Reference proteome</keyword>
<name>A0A2T6ZQ19_TUBBO</name>
<feature type="compositionally biased region" description="Polar residues" evidence="1">
    <location>
        <begin position="44"/>
        <end position="75"/>
    </location>
</feature>
<accession>A0A2T6ZQ19</accession>
<evidence type="ECO:0000313" key="2">
    <source>
        <dbReference type="EMBL" id="PUU77583.1"/>
    </source>
</evidence>
<dbReference type="EMBL" id="NESQ01000148">
    <property type="protein sequence ID" value="PUU77583.1"/>
    <property type="molecule type" value="Genomic_DNA"/>
</dbReference>